<feature type="domain" description="Sulfotransferase" evidence="4">
    <location>
        <begin position="508"/>
        <end position="684"/>
    </location>
</feature>
<sequence length="696" mass="77022">MLRRVTSGRLKTKRTIGVSNRDSATGAPVGHAGRRARRLLGELRVDGEAGVVTQARRADQPPGERRRAAADPVEDQLQLALDLGVEDDLLRVHQRERDLDRRVVGPARDRGRVRGVLAPADVLDEVARRRDRVAALGHHREPEVLVPAVRVRVVGGRGVAEVTLRGLRDDQSGLDREGLRAHRRIAVTVVARQDRAVPLPAVGPGAPAPHARPGGERVGVAVEELFRNAEPRAADLPDAVVVGVPREELVHVPEERLTRDAVVLEHDGPVDLREGPVEAELDVRLEAEVGLGVPTVDRALPVDAVEHRARRGARRGIGRVPRAGAVDDEEELARSGLPDGGEGLLGQVRTVERDHDDGRGQQAGLPGIALRSVRNGRHSTRSGAAPTPPRTKRSTSCGCTGRQWTRPSRVTAVTSPERDHHKPKSTLFMEEKLRKVARGATRRIATHRGAGIGMWNAVGYPKSGTVWLSKQLGTSLGLPVPLDYQMPIMMQSVIHSHWMYNEKFGPSVYIRRDGRDVTASMYFHWTRGLRMKRDPKYAARLQEIFTSLYGPKFDPEDAVGNMPKYIEYQMTVAPTTHGVTWQQHIRDWWDKPQVGHVSYENLLADPVPELAQAIEKASGKSPDLRLIEIAVQRHAFASETGRKAGEENRDSFLRKGIAGDWVEHFSQEAGQVFDQFAGQDLIDFGYATDRDWWKQL</sequence>
<dbReference type="InterPro" id="IPR000863">
    <property type="entry name" value="Sulfotransferase_dom"/>
</dbReference>
<evidence type="ECO:0000313" key="5">
    <source>
        <dbReference type="EMBL" id="TCJ30161.1"/>
    </source>
</evidence>
<dbReference type="EMBL" id="SJZJ01000005">
    <property type="protein sequence ID" value="TCJ30161.1"/>
    <property type="molecule type" value="Genomic_DNA"/>
</dbReference>
<dbReference type="SUPFAM" id="SSF52540">
    <property type="entry name" value="P-loop containing nucleoside triphosphate hydrolases"/>
    <property type="match status" value="1"/>
</dbReference>
<dbReference type="AlphaFoldDB" id="A0A4R1CGT2"/>
<evidence type="ECO:0000256" key="3">
    <source>
        <dbReference type="SAM" id="MobiDB-lite"/>
    </source>
</evidence>
<accession>A0A4R1CGT2</accession>
<keyword evidence="2" id="KW-0808">Transferase</keyword>
<proteinExistence type="inferred from homology"/>
<gene>
    <name evidence="5" type="ORF">EPD65_04545</name>
</gene>
<evidence type="ECO:0000256" key="1">
    <source>
        <dbReference type="ARBA" id="ARBA00005771"/>
    </source>
</evidence>
<evidence type="ECO:0000259" key="4">
    <source>
        <dbReference type="Pfam" id="PF00685"/>
    </source>
</evidence>
<dbReference type="GO" id="GO:0008146">
    <property type="term" value="F:sulfotransferase activity"/>
    <property type="evidence" value="ECO:0007669"/>
    <property type="project" value="InterPro"/>
</dbReference>
<evidence type="ECO:0000313" key="6">
    <source>
        <dbReference type="Proteomes" id="UP000295453"/>
    </source>
</evidence>
<feature type="region of interest" description="Disordered" evidence="3">
    <location>
        <begin position="375"/>
        <end position="422"/>
    </location>
</feature>
<keyword evidence="6" id="KW-1185">Reference proteome</keyword>
<dbReference type="OrthoDB" id="9804504at2"/>
<dbReference type="PANTHER" id="PTHR11783">
    <property type="entry name" value="SULFOTRANSFERASE SULT"/>
    <property type="match status" value="1"/>
</dbReference>
<dbReference type="InterPro" id="IPR027417">
    <property type="entry name" value="P-loop_NTPase"/>
</dbReference>
<dbReference type="Gene3D" id="3.40.50.300">
    <property type="entry name" value="P-loop containing nucleotide triphosphate hydrolases"/>
    <property type="match status" value="1"/>
</dbReference>
<protein>
    <recommendedName>
        <fullName evidence="4">Sulfotransferase domain-containing protein</fullName>
    </recommendedName>
</protein>
<comment type="caution">
    <text evidence="5">The sequence shown here is derived from an EMBL/GenBank/DDBJ whole genome shotgun (WGS) entry which is preliminary data.</text>
</comment>
<name>A0A4R1CGT2_9ACTN</name>
<organism evidence="5 6">
    <name type="scientific">Nocardioides jejuensis</name>
    <dbReference type="NCBI Taxonomy" id="2502782"/>
    <lineage>
        <taxon>Bacteria</taxon>
        <taxon>Bacillati</taxon>
        <taxon>Actinomycetota</taxon>
        <taxon>Actinomycetes</taxon>
        <taxon>Propionibacteriales</taxon>
        <taxon>Nocardioidaceae</taxon>
        <taxon>Nocardioides</taxon>
    </lineage>
</organism>
<dbReference type="Proteomes" id="UP000295453">
    <property type="component" value="Unassembled WGS sequence"/>
</dbReference>
<dbReference type="Pfam" id="PF00685">
    <property type="entry name" value="Sulfotransfer_1"/>
    <property type="match status" value="1"/>
</dbReference>
<comment type="similarity">
    <text evidence="1">Belongs to the sulfotransferase 1 family.</text>
</comment>
<reference evidence="5 6" key="1">
    <citation type="submission" date="2019-03" db="EMBL/GenBank/DDBJ databases">
        <authorList>
            <person name="Kim M.K.M."/>
        </authorList>
    </citation>
    <scope>NUCLEOTIDE SEQUENCE [LARGE SCALE GENOMIC DNA]</scope>
    <source>
        <strain evidence="5 6">18JY15-6</strain>
    </source>
</reference>
<evidence type="ECO:0000256" key="2">
    <source>
        <dbReference type="ARBA" id="ARBA00022679"/>
    </source>
</evidence>
<feature type="compositionally biased region" description="Polar residues" evidence="3">
    <location>
        <begin position="394"/>
        <end position="414"/>
    </location>
</feature>